<evidence type="ECO:0000313" key="1">
    <source>
        <dbReference type="EMBL" id="KAH8689846.1"/>
    </source>
</evidence>
<dbReference type="RefSeq" id="XP_046066129.1">
    <property type="nucleotide sequence ID" value="XM_046221530.1"/>
</dbReference>
<protein>
    <submittedName>
        <fullName evidence="1">Uncharacterized protein</fullName>
    </submittedName>
</protein>
<dbReference type="Gene3D" id="2.120.10.70">
    <property type="entry name" value="Fucose-specific lectin"/>
    <property type="match status" value="1"/>
</dbReference>
<proteinExistence type="predicted"/>
<evidence type="ECO:0000313" key="2">
    <source>
        <dbReference type="Proteomes" id="UP001201262"/>
    </source>
</evidence>
<sequence>MNPNLHWSQSSISADFDLIPRASISAVSWNADPSPISLNLQVRILSFKAEGGLIAMSYDQNNDGWDDNASQVAVKSTKATIGGTSAVAAVQGLDADDTRHMDVFYQPVAMIGQLSSKTTSFDNPTSFGMGVVILDDAERRRMQLVDGHDAQYWKNAYELSKTGTTNAQFQLKSL</sequence>
<organism evidence="1 2">
    <name type="scientific">Talaromyces proteolyticus</name>
    <dbReference type="NCBI Taxonomy" id="1131652"/>
    <lineage>
        <taxon>Eukaryota</taxon>
        <taxon>Fungi</taxon>
        <taxon>Dikarya</taxon>
        <taxon>Ascomycota</taxon>
        <taxon>Pezizomycotina</taxon>
        <taxon>Eurotiomycetes</taxon>
        <taxon>Eurotiomycetidae</taxon>
        <taxon>Eurotiales</taxon>
        <taxon>Trichocomaceae</taxon>
        <taxon>Talaromyces</taxon>
        <taxon>Talaromyces sect. Bacilispori</taxon>
    </lineage>
</organism>
<name>A0AAD4PUU7_9EURO</name>
<dbReference type="GeneID" id="70251817"/>
<dbReference type="EMBL" id="JAJTJA010000014">
    <property type="protein sequence ID" value="KAH8689846.1"/>
    <property type="molecule type" value="Genomic_DNA"/>
</dbReference>
<dbReference type="Proteomes" id="UP001201262">
    <property type="component" value="Unassembled WGS sequence"/>
</dbReference>
<gene>
    <name evidence="1" type="ORF">BGW36DRAFT_440538</name>
</gene>
<comment type="caution">
    <text evidence="1">The sequence shown here is derived from an EMBL/GenBank/DDBJ whole genome shotgun (WGS) entry which is preliminary data.</text>
</comment>
<accession>A0AAD4PUU7</accession>
<keyword evidence="2" id="KW-1185">Reference proteome</keyword>
<reference evidence="1" key="1">
    <citation type="submission" date="2021-12" db="EMBL/GenBank/DDBJ databases">
        <title>Convergent genome expansion in fungi linked to evolution of root-endophyte symbiosis.</title>
        <authorList>
            <consortium name="DOE Joint Genome Institute"/>
            <person name="Ke Y.-H."/>
            <person name="Bonito G."/>
            <person name="Liao H.-L."/>
            <person name="Looney B."/>
            <person name="Rojas-Flechas A."/>
            <person name="Nash J."/>
            <person name="Hameed K."/>
            <person name="Schadt C."/>
            <person name="Martin F."/>
            <person name="Crous P.W."/>
            <person name="Miettinen O."/>
            <person name="Magnuson J.K."/>
            <person name="Labbe J."/>
            <person name="Jacobson D."/>
            <person name="Doktycz M.J."/>
            <person name="Veneault-Fourrey C."/>
            <person name="Kuo A."/>
            <person name="Mondo S."/>
            <person name="Calhoun S."/>
            <person name="Riley R."/>
            <person name="Ohm R."/>
            <person name="LaButti K."/>
            <person name="Andreopoulos B."/>
            <person name="Pangilinan J."/>
            <person name="Nolan M."/>
            <person name="Tritt A."/>
            <person name="Clum A."/>
            <person name="Lipzen A."/>
            <person name="Daum C."/>
            <person name="Barry K."/>
            <person name="Grigoriev I.V."/>
            <person name="Vilgalys R."/>
        </authorList>
    </citation>
    <scope>NUCLEOTIDE SEQUENCE</scope>
    <source>
        <strain evidence="1">PMI_201</strain>
    </source>
</reference>
<dbReference type="AlphaFoldDB" id="A0AAD4PUU7"/>